<proteinExistence type="inferred from homology"/>
<dbReference type="InterPro" id="IPR033121">
    <property type="entry name" value="PEPTIDASE_A1"/>
</dbReference>
<dbReference type="InterPro" id="IPR001461">
    <property type="entry name" value="Aspartic_peptidase_A1"/>
</dbReference>
<dbReference type="GO" id="GO:0004190">
    <property type="term" value="F:aspartic-type endopeptidase activity"/>
    <property type="evidence" value="ECO:0007669"/>
    <property type="project" value="InterPro"/>
</dbReference>
<dbReference type="AlphaFoldDB" id="A0A367YIS1"/>
<dbReference type="PROSITE" id="PS51767">
    <property type="entry name" value="PEPTIDASE_A1"/>
    <property type="match status" value="1"/>
</dbReference>
<evidence type="ECO:0000256" key="3">
    <source>
        <dbReference type="PIRSR" id="PIRSR601461-1"/>
    </source>
</evidence>
<evidence type="ECO:0000256" key="1">
    <source>
        <dbReference type="ARBA" id="ARBA00007447"/>
    </source>
</evidence>
<feature type="chain" id="PRO_5016803065" evidence="6">
    <location>
        <begin position="21"/>
        <end position="661"/>
    </location>
</feature>
<evidence type="ECO:0000256" key="2">
    <source>
        <dbReference type="ARBA" id="ARBA00023157"/>
    </source>
</evidence>
<dbReference type="InterPro" id="IPR021109">
    <property type="entry name" value="Peptidase_aspartic_dom_sf"/>
</dbReference>
<dbReference type="OrthoDB" id="771136at2759"/>
<keyword evidence="2 4" id="KW-1015">Disulfide bond</keyword>
<evidence type="ECO:0000256" key="6">
    <source>
        <dbReference type="SAM" id="SignalP"/>
    </source>
</evidence>
<evidence type="ECO:0000256" key="4">
    <source>
        <dbReference type="PIRSR" id="PIRSR601461-2"/>
    </source>
</evidence>
<dbReference type="SUPFAM" id="SSF50630">
    <property type="entry name" value="Acid proteases"/>
    <property type="match status" value="1"/>
</dbReference>
<comment type="similarity">
    <text evidence="1">Belongs to the peptidase A1 family.</text>
</comment>
<evidence type="ECO:0000256" key="5">
    <source>
        <dbReference type="SAM" id="MobiDB-lite"/>
    </source>
</evidence>
<feature type="region of interest" description="Disordered" evidence="5">
    <location>
        <begin position="21"/>
        <end position="81"/>
    </location>
</feature>
<comment type="caution">
    <text evidence="8">The sequence shown here is derived from an EMBL/GenBank/DDBJ whole genome shotgun (WGS) entry which is preliminary data.</text>
</comment>
<evidence type="ECO:0000313" key="8">
    <source>
        <dbReference type="EMBL" id="RCK65600.1"/>
    </source>
</evidence>
<name>A0A367YIS1_9ASCO</name>
<dbReference type="EMBL" id="QLNQ01000020">
    <property type="protein sequence ID" value="RCK65600.1"/>
    <property type="molecule type" value="Genomic_DNA"/>
</dbReference>
<dbReference type="Proteomes" id="UP000253472">
    <property type="component" value="Unassembled WGS sequence"/>
</dbReference>
<feature type="compositionally biased region" description="Low complexity" evidence="5">
    <location>
        <begin position="23"/>
        <end position="69"/>
    </location>
</feature>
<evidence type="ECO:0000313" key="9">
    <source>
        <dbReference type="Proteomes" id="UP000253472"/>
    </source>
</evidence>
<feature type="disulfide bond" evidence="4">
    <location>
        <begin position="440"/>
        <end position="486"/>
    </location>
</feature>
<feature type="active site" evidence="3">
    <location>
        <position position="162"/>
    </location>
</feature>
<dbReference type="GO" id="GO:0006508">
    <property type="term" value="P:proteolysis"/>
    <property type="evidence" value="ECO:0007669"/>
    <property type="project" value="InterPro"/>
</dbReference>
<feature type="domain" description="Peptidase A1" evidence="7">
    <location>
        <begin position="145"/>
        <end position="523"/>
    </location>
</feature>
<feature type="active site" evidence="3">
    <location>
        <position position="405"/>
    </location>
</feature>
<sequence length="661" mass="71399">MNYILLCLLLLSLSARITLAEDSTSSSSSPTVPQTTIDNTETAPTPSPSPGTGSSSSATAIAVAPNTQTRDTRRDTTLTTTATDDLVQVTLQRQTTTSQQSQSSVSRTNLGLLLTSEPASKTTENDEDRSMFKILFTVPSDDLFYNANFKFGRDQEIQLRLDLIQPEIWVMNNQDFLDCNSVDLWIDSQISELSYTATTGGLPSEISTAPEYTSMCGYYGLYTSSETNMPQATNAIAATNYQSYRIPYMNAATAEGYFVTDDVEFNLTNGDYYVLPNITFLDADDTNVLVGGIGLAGTPKGSGFLYSLTNRNIINSPGYSLWFNNETDPDNAVAQLIPGAVNTKYYVGDLYQFNITPHRGYRFNASQQASNQDLIELTLPVIELDDILVSLSMMSNSEPLPVLIDSRSSYFYLPLDVIVSLAIQTNAYYSSQLARWVVKCQPLIDAMATIEFVIGSLSINIPITELITDAIYEGTVLNFETGEKACLLRVLPSSVSGYNSLGLPFLRYVYLVVDNEGGKIGLANLNKFMQNATSVSSSGTSIGYIRSGTIPFATINTESSEGDGTLSYSAVSRASDESLILHIPARFSGAIISGGSIYVTGEATGDLITTSALNATAADASSSGRAGRYQEAVVVDIVGVRIQSKVIPMITTLGLLLLTLL</sequence>
<keyword evidence="9" id="KW-1185">Reference proteome</keyword>
<evidence type="ECO:0000259" key="7">
    <source>
        <dbReference type="PROSITE" id="PS51767"/>
    </source>
</evidence>
<dbReference type="Pfam" id="PF00026">
    <property type="entry name" value="Asp"/>
    <property type="match status" value="1"/>
</dbReference>
<organism evidence="8 9">
    <name type="scientific">Candida viswanathii</name>
    <dbReference type="NCBI Taxonomy" id="5486"/>
    <lineage>
        <taxon>Eukaryota</taxon>
        <taxon>Fungi</taxon>
        <taxon>Dikarya</taxon>
        <taxon>Ascomycota</taxon>
        <taxon>Saccharomycotina</taxon>
        <taxon>Pichiomycetes</taxon>
        <taxon>Debaryomycetaceae</taxon>
        <taxon>Candida/Lodderomyces clade</taxon>
        <taxon>Candida</taxon>
    </lineage>
</organism>
<dbReference type="Gene3D" id="2.40.70.10">
    <property type="entry name" value="Acid Proteases"/>
    <property type="match status" value="2"/>
</dbReference>
<keyword evidence="6" id="KW-0732">Signal</keyword>
<dbReference type="STRING" id="5486.A0A367YIS1"/>
<dbReference type="PANTHER" id="PTHR47966:SF51">
    <property type="entry name" value="BETA-SITE APP-CLEAVING ENZYME, ISOFORM A-RELATED"/>
    <property type="match status" value="1"/>
</dbReference>
<dbReference type="PANTHER" id="PTHR47966">
    <property type="entry name" value="BETA-SITE APP-CLEAVING ENZYME, ISOFORM A-RELATED"/>
    <property type="match status" value="1"/>
</dbReference>
<gene>
    <name evidence="8" type="primary">YPS7</name>
    <name evidence="8" type="ORF">Cantr_01256</name>
</gene>
<protein>
    <submittedName>
        <fullName evidence="8">Aspartic proteinase yapsin-7</fullName>
    </submittedName>
</protein>
<feature type="signal peptide" evidence="6">
    <location>
        <begin position="1"/>
        <end position="20"/>
    </location>
</feature>
<reference evidence="8 9" key="1">
    <citation type="submission" date="2018-06" db="EMBL/GenBank/DDBJ databases">
        <title>Whole genome sequencing of Candida tropicalis (genome annotated by CSBL at Korea University).</title>
        <authorList>
            <person name="Ahn J."/>
        </authorList>
    </citation>
    <scope>NUCLEOTIDE SEQUENCE [LARGE SCALE GENOMIC DNA]</scope>
    <source>
        <strain evidence="8 9">ATCC 20962</strain>
    </source>
</reference>
<accession>A0A367YIS1</accession>